<dbReference type="EMBL" id="QEKH01000024">
    <property type="protein sequence ID" value="PVY38766.1"/>
    <property type="molecule type" value="Genomic_DNA"/>
</dbReference>
<evidence type="ECO:0000259" key="3">
    <source>
        <dbReference type="Pfam" id="PF07940"/>
    </source>
</evidence>
<comment type="subcellular location">
    <subcellularLocation>
        <location evidence="1">Cell envelope</location>
    </subcellularLocation>
</comment>
<dbReference type="Gene3D" id="1.50.10.100">
    <property type="entry name" value="Chondroitin AC/alginate lyase"/>
    <property type="match status" value="1"/>
</dbReference>
<dbReference type="PANTHER" id="PTHR38045">
    <property type="entry name" value="CHROMOSOME 1, WHOLE GENOME SHOTGUN SEQUENCE"/>
    <property type="match status" value="1"/>
</dbReference>
<evidence type="ECO:0000313" key="4">
    <source>
        <dbReference type="EMBL" id="PVY38766.1"/>
    </source>
</evidence>
<dbReference type="Proteomes" id="UP000245959">
    <property type="component" value="Unassembled WGS sequence"/>
</dbReference>
<dbReference type="GO" id="GO:0016829">
    <property type="term" value="F:lyase activity"/>
    <property type="evidence" value="ECO:0007669"/>
    <property type="project" value="InterPro"/>
</dbReference>
<feature type="signal peptide" evidence="2">
    <location>
        <begin position="1"/>
        <end position="21"/>
    </location>
</feature>
<dbReference type="RefSeq" id="WP_116884881.1">
    <property type="nucleotide sequence ID" value="NZ_CABMMC010000263.1"/>
</dbReference>
<evidence type="ECO:0000256" key="2">
    <source>
        <dbReference type="SAM" id="SignalP"/>
    </source>
</evidence>
<dbReference type="GeneID" id="78296170"/>
<gene>
    <name evidence="4" type="ORF">C8D82_1241</name>
</gene>
<dbReference type="PANTHER" id="PTHR38045:SF1">
    <property type="entry name" value="HEPARINASE II_III-LIKE PROTEIN"/>
    <property type="match status" value="1"/>
</dbReference>
<dbReference type="SUPFAM" id="SSF48230">
    <property type="entry name" value="Chondroitin AC/alginate lyase"/>
    <property type="match status" value="1"/>
</dbReference>
<evidence type="ECO:0000256" key="1">
    <source>
        <dbReference type="ARBA" id="ARBA00004196"/>
    </source>
</evidence>
<evidence type="ECO:0000313" key="5">
    <source>
        <dbReference type="Proteomes" id="UP000245959"/>
    </source>
</evidence>
<dbReference type="Pfam" id="PF07940">
    <property type="entry name" value="Hepar_II_III_C"/>
    <property type="match status" value="1"/>
</dbReference>
<feature type="chain" id="PRO_5041066840" evidence="2">
    <location>
        <begin position="22"/>
        <end position="801"/>
    </location>
</feature>
<name>A0A2U1AQU1_9BACT</name>
<accession>A0A2U1AQU1</accession>
<keyword evidence="2" id="KW-0732">Signal</keyword>
<dbReference type="InterPro" id="IPR012480">
    <property type="entry name" value="Hepar_II_III_C"/>
</dbReference>
<proteinExistence type="predicted"/>
<sequence>MVIGKFGIWCAAVFAAVSAAALPPAFSVDREGRLRIGDGIGFEWMAYQDWKPSFQQPPALAPAVGFPKVLPERFELEASWQLLDGVACRFFETVETAGENAIACRWRLEFPERFRALLVLNGAIPAAELGGRRCTVDRDAVELPKRAADFGGRKWKSAKAVLLETSGSTVKLEGEFGFELFSAAGAYRLRLFPKRNGEAAELTLKITAVPAGITAEVREAVDKLGVRRPRVLVDRFDTIRKNAETPLGKLLAKRIVGNAELLLPMPPQPKVMMDPMRMLSASQQILARLNTLATAWVLTGERRFAERAVAELLNAAGYPDWNPQHFLDTAELLMGVSLAYDWLYAELTPEQRDRVAAAIVEKGLKPSFGPKMWWVSTTNNWNQVCHAGLIAGAVAVGDREPELAARIITRAVERLRYSLAASYSPRGAHPEGPGYWIYASDFTALALDMLDAAFNRNFGLADTPGLSQTGDFMQAMTGPTGFTFNCGDTHTFQRRQLSFAMFSLAKRFDRADWLVPWENGMLETYCREKPAWKQDDKRLLPLILTGLRPPVGKVKNGPLGWFSGKSAAAPLAVMRSGWEPDAVYFGLTAGSPRRNHGHMDCGAFIYEADGVRWAMDLGAQNYSKLEKVLQIWDMKQDSERWQVFRYGADSHNIARIGGQPQRVDGKGAITAASGNMIEADLTPVYAGGAERVVRRAGLAADRTLTLTDTLQGVKPGEIISWQMCTRAEAATQTDGSLLLTQGKAFLRLEKNMPGAWEVVAEEELLKPFDQKTGKVKMVRFTVPAPASGAVELSVRFLPGGK</sequence>
<keyword evidence="5" id="KW-1185">Reference proteome</keyword>
<dbReference type="OrthoDB" id="175534at2"/>
<dbReference type="GO" id="GO:0030313">
    <property type="term" value="C:cell envelope"/>
    <property type="evidence" value="ECO:0007669"/>
    <property type="project" value="UniProtKB-SubCell"/>
</dbReference>
<comment type="caution">
    <text evidence="4">The sequence shown here is derived from an EMBL/GenBank/DDBJ whole genome shotgun (WGS) entry which is preliminary data.</text>
</comment>
<feature type="domain" description="Heparinase II/III-like C-terminal" evidence="3">
    <location>
        <begin position="573"/>
        <end position="744"/>
    </location>
</feature>
<dbReference type="InterPro" id="IPR008929">
    <property type="entry name" value="Chondroitin_lyas"/>
</dbReference>
<protein>
    <submittedName>
        <fullName evidence="4">Heparinase II/III-like protein</fullName>
    </submittedName>
</protein>
<dbReference type="Gene3D" id="2.70.98.70">
    <property type="match status" value="1"/>
</dbReference>
<organism evidence="4 5">
    <name type="scientific">Victivallis vadensis</name>
    <dbReference type="NCBI Taxonomy" id="172901"/>
    <lineage>
        <taxon>Bacteria</taxon>
        <taxon>Pseudomonadati</taxon>
        <taxon>Lentisphaerota</taxon>
        <taxon>Lentisphaeria</taxon>
        <taxon>Victivallales</taxon>
        <taxon>Victivallaceae</taxon>
        <taxon>Victivallis</taxon>
    </lineage>
</organism>
<reference evidence="4 5" key="1">
    <citation type="submission" date="2018-04" db="EMBL/GenBank/DDBJ databases">
        <title>Genomic Encyclopedia of Type Strains, Phase IV (KMG-IV): sequencing the most valuable type-strain genomes for metagenomic binning, comparative biology and taxonomic classification.</title>
        <authorList>
            <person name="Goeker M."/>
        </authorList>
    </citation>
    <scope>NUCLEOTIDE SEQUENCE [LARGE SCALE GENOMIC DNA]</scope>
    <source>
        <strain evidence="4 5">DSM 14823</strain>
    </source>
</reference>
<dbReference type="AlphaFoldDB" id="A0A2U1AQU1"/>